<dbReference type="InterPro" id="IPR032675">
    <property type="entry name" value="LRR_dom_sf"/>
</dbReference>
<dbReference type="Gene3D" id="1.20.1280.50">
    <property type="match status" value="1"/>
</dbReference>
<gene>
    <name evidence="2" type="ORF">Hypma_010700</name>
</gene>
<evidence type="ECO:0000313" key="2">
    <source>
        <dbReference type="EMBL" id="RDB22218.1"/>
    </source>
</evidence>
<sequence>MDQSQNISRGEQKSTKDHDNDSCVVTTDYPAYQYEFDMPCYIARLPVELLCEIFAHCLPFGRHGDQYPIPRIEDAPMLLCHVCSHWRQVALSFTALWSSFSGRCSYSYRNRNPERNVRVATQALVKLWLERSHPHPISTEFDSSMLPAVRQLLFVNAYRWDSLSIMLDDEIIGELMAIPQAGAPLVENLSLIVYECEKTHLEIPSLLPRFPNLRRLYYHNSRTLNRFFLNIPWSQMTHITLCCEFPADQFLKSLGQCMAAEYIDVQWIIPSAPIQPAQVILPRLAYLRIDSCAGDITLLDAFTVPSLRTLKFNTQSDLAHRNFKALDALVSRSSCTLETFHMEDLALLEEDLIGYLTLPCLQSVHELEISSRNIFDQTLSLPAYPSMTSGVGGIFPHLERLHLRYMTTTDGLLSNAIASRWRKSEDPNAPASLKGVKLLFARDKVLPHNLDTLHITKFEEQGLSVSWSWY</sequence>
<evidence type="ECO:0000256" key="1">
    <source>
        <dbReference type="SAM" id="MobiDB-lite"/>
    </source>
</evidence>
<dbReference type="Gene3D" id="3.80.10.10">
    <property type="entry name" value="Ribonuclease Inhibitor"/>
    <property type="match status" value="1"/>
</dbReference>
<dbReference type="STRING" id="39966.A0A369JK42"/>
<dbReference type="InParanoid" id="A0A369JK42"/>
<comment type="caution">
    <text evidence="2">The sequence shown here is derived from an EMBL/GenBank/DDBJ whole genome shotgun (WGS) entry which is preliminary data.</text>
</comment>
<reference evidence="2" key="1">
    <citation type="submission" date="2018-04" db="EMBL/GenBank/DDBJ databases">
        <title>Whole genome sequencing of Hypsizygus marmoreus.</title>
        <authorList>
            <person name="Choi I.-G."/>
            <person name="Min B."/>
            <person name="Kim J.-G."/>
            <person name="Kim S."/>
            <person name="Oh Y.-L."/>
            <person name="Kong W.-S."/>
            <person name="Park H."/>
            <person name="Jeong J."/>
            <person name="Song E.-S."/>
        </authorList>
    </citation>
    <scope>NUCLEOTIDE SEQUENCE [LARGE SCALE GENOMIC DNA]</scope>
    <source>
        <strain evidence="2">51987-8</strain>
    </source>
</reference>
<evidence type="ECO:0000313" key="3">
    <source>
        <dbReference type="Proteomes" id="UP000076154"/>
    </source>
</evidence>
<feature type="compositionally biased region" description="Basic and acidic residues" evidence="1">
    <location>
        <begin position="10"/>
        <end position="20"/>
    </location>
</feature>
<proteinExistence type="predicted"/>
<name>A0A369JK42_HYPMA</name>
<dbReference type="EMBL" id="LUEZ02000052">
    <property type="protein sequence ID" value="RDB22218.1"/>
    <property type="molecule type" value="Genomic_DNA"/>
</dbReference>
<organism evidence="2 3">
    <name type="scientific">Hypsizygus marmoreus</name>
    <name type="common">White beech mushroom</name>
    <name type="synonym">Agaricus marmoreus</name>
    <dbReference type="NCBI Taxonomy" id="39966"/>
    <lineage>
        <taxon>Eukaryota</taxon>
        <taxon>Fungi</taxon>
        <taxon>Dikarya</taxon>
        <taxon>Basidiomycota</taxon>
        <taxon>Agaricomycotina</taxon>
        <taxon>Agaricomycetes</taxon>
        <taxon>Agaricomycetidae</taxon>
        <taxon>Agaricales</taxon>
        <taxon>Tricholomatineae</taxon>
        <taxon>Lyophyllaceae</taxon>
        <taxon>Hypsizygus</taxon>
    </lineage>
</organism>
<dbReference type="AlphaFoldDB" id="A0A369JK42"/>
<feature type="region of interest" description="Disordered" evidence="1">
    <location>
        <begin position="1"/>
        <end position="20"/>
    </location>
</feature>
<accession>A0A369JK42</accession>
<dbReference type="OrthoDB" id="2898013at2759"/>
<protein>
    <submittedName>
        <fullName evidence="2">Uncharacterized protein</fullName>
    </submittedName>
</protein>
<dbReference type="Proteomes" id="UP000076154">
    <property type="component" value="Unassembled WGS sequence"/>
</dbReference>
<dbReference type="SUPFAM" id="SSF52047">
    <property type="entry name" value="RNI-like"/>
    <property type="match status" value="1"/>
</dbReference>
<keyword evidence="3" id="KW-1185">Reference proteome</keyword>